<evidence type="ECO:0000256" key="6">
    <source>
        <dbReference type="SAM" id="MobiDB-lite"/>
    </source>
</evidence>
<evidence type="ECO:0000256" key="5">
    <source>
        <dbReference type="RuleBase" id="RU362076"/>
    </source>
</evidence>
<keyword evidence="8" id="KW-0282">Flagellum</keyword>
<sequence length="221" mass="23003">MLTPTAATASGQAAQTTRTTQNDLGKKDIFLKLLVAQMQNQNPLKPQDPTQMSSQLAQFNMVEQQTSSNALLQQLVDASSTQKATSSNGASYLGKNVTVQQDQINYTGTASNFSVVTDHPAAQAQITVSDSTGTPVRTINLKNLPAGGSNLSWDGITDSGAAAAQGKYTINVQATDAQGAAVTSHIEQSGTVDAVRFSANGTTMIIGGIASSQANITEIRL</sequence>
<dbReference type="InterPro" id="IPR025965">
    <property type="entry name" value="FlgD/Vpr_Ig-like"/>
</dbReference>
<dbReference type="Gene3D" id="2.60.40.4070">
    <property type="match status" value="1"/>
</dbReference>
<comment type="caution">
    <text evidence="8">The sequence shown here is derived from an EMBL/GenBank/DDBJ whole genome shotgun (WGS) entry which is preliminary data.</text>
</comment>
<dbReference type="InParanoid" id="Q0EZL7"/>
<accession>Q0EZL7</accession>
<keyword evidence="8" id="KW-0966">Cell projection</keyword>
<reference evidence="8 9" key="1">
    <citation type="submission" date="2006-09" db="EMBL/GenBank/DDBJ databases">
        <authorList>
            <person name="Emerson D."/>
            <person name="Ferriera S."/>
            <person name="Johnson J."/>
            <person name="Kravitz S."/>
            <person name="Halpern A."/>
            <person name="Remington K."/>
            <person name="Beeson K."/>
            <person name="Tran B."/>
            <person name="Rogers Y.-H."/>
            <person name="Friedman R."/>
            <person name="Venter J.C."/>
        </authorList>
    </citation>
    <scope>NUCLEOTIDE SEQUENCE [LARGE SCALE GENOMIC DNA]</scope>
    <source>
        <strain evidence="8 9">PV-1</strain>
    </source>
</reference>
<dbReference type="OrthoDB" id="9785233at2"/>
<proteinExistence type="inferred from homology"/>
<protein>
    <recommendedName>
        <fullName evidence="2 5">Basal-body rod modification protein FlgD</fullName>
    </recommendedName>
</protein>
<keyword evidence="8" id="KW-0969">Cilium</keyword>
<comment type="function">
    <text evidence="4 5">Required for flagellar hook formation. May act as a scaffolding protein.</text>
</comment>
<dbReference type="Pfam" id="PF13860">
    <property type="entry name" value="FlgD_ig"/>
    <property type="match status" value="1"/>
</dbReference>
<dbReference type="FunCoup" id="Q0EZL7">
    <property type="interactions" value="131"/>
</dbReference>
<evidence type="ECO:0000256" key="4">
    <source>
        <dbReference type="ARBA" id="ARBA00024746"/>
    </source>
</evidence>
<evidence type="ECO:0000256" key="2">
    <source>
        <dbReference type="ARBA" id="ARBA00016013"/>
    </source>
</evidence>
<dbReference type="InterPro" id="IPR005648">
    <property type="entry name" value="FlgD"/>
</dbReference>
<dbReference type="RefSeq" id="WP_009850297.1">
    <property type="nucleotide sequence ID" value="NZ_DS022294.1"/>
</dbReference>
<organism evidence="8 9">
    <name type="scientific">Mariprofundus ferrooxydans PV-1</name>
    <dbReference type="NCBI Taxonomy" id="314345"/>
    <lineage>
        <taxon>Bacteria</taxon>
        <taxon>Pseudomonadati</taxon>
        <taxon>Pseudomonadota</taxon>
        <taxon>Candidatius Mariprofundia</taxon>
        <taxon>Mariprofundales</taxon>
        <taxon>Mariprofundaceae</taxon>
        <taxon>Mariprofundus</taxon>
    </lineage>
</organism>
<feature type="domain" description="FlgD/Vpr Ig-like" evidence="7">
    <location>
        <begin position="103"/>
        <end position="177"/>
    </location>
</feature>
<dbReference type="Pfam" id="PF03963">
    <property type="entry name" value="FlgD"/>
    <property type="match status" value="1"/>
</dbReference>
<keyword evidence="3 5" id="KW-1005">Bacterial flagellum biogenesis</keyword>
<dbReference type="eggNOG" id="COG1843">
    <property type="taxonomic scope" value="Bacteria"/>
</dbReference>
<feature type="region of interest" description="Disordered" evidence="6">
    <location>
        <begin position="1"/>
        <end position="21"/>
    </location>
</feature>
<keyword evidence="9" id="KW-1185">Reference proteome</keyword>
<dbReference type="Gene3D" id="2.30.30.910">
    <property type="match status" value="1"/>
</dbReference>
<dbReference type="STRING" id="314344.AL013_10345"/>
<dbReference type="AlphaFoldDB" id="Q0EZL7"/>
<evidence type="ECO:0000256" key="1">
    <source>
        <dbReference type="ARBA" id="ARBA00010577"/>
    </source>
</evidence>
<dbReference type="GO" id="GO:0044781">
    <property type="term" value="P:bacterial-type flagellum organization"/>
    <property type="evidence" value="ECO:0007669"/>
    <property type="project" value="UniProtKB-UniRule"/>
</dbReference>
<evidence type="ECO:0000313" key="8">
    <source>
        <dbReference type="EMBL" id="EAU54687.1"/>
    </source>
</evidence>
<gene>
    <name evidence="8" type="ORF">SPV1_13924</name>
</gene>
<evidence type="ECO:0000256" key="3">
    <source>
        <dbReference type="ARBA" id="ARBA00022795"/>
    </source>
</evidence>
<evidence type="ECO:0000313" key="9">
    <source>
        <dbReference type="Proteomes" id="UP000005297"/>
    </source>
</evidence>
<name>Q0EZL7_9PROT</name>
<dbReference type="HOGENOM" id="CLU_047535_0_1_0"/>
<dbReference type="Proteomes" id="UP000005297">
    <property type="component" value="Unassembled WGS sequence"/>
</dbReference>
<evidence type="ECO:0000259" key="7">
    <source>
        <dbReference type="Pfam" id="PF13860"/>
    </source>
</evidence>
<dbReference type="EMBL" id="AATS01000006">
    <property type="protein sequence ID" value="EAU54687.1"/>
    <property type="molecule type" value="Genomic_DNA"/>
</dbReference>
<comment type="similarity">
    <text evidence="1 5">Belongs to the FlgD family.</text>
</comment>